<dbReference type="Pfam" id="PF03114">
    <property type="entry name" value="BAR"/>
    <property type="match status" value="1"/>
</dbReference>
<dbReference type="GO" id="GO:0005737">
    <property type="term" value="C:cytoplasm"/>
    <property type="evidence" value="ECO:0007669"/>
    <property type="project" value="InterPro"/>
</dbReference>
<evidence type="ECO:0000256" key="4">
    <source>
        <dbReference type="SAM" id="MobiDB-lite"/>
    </source>
</evidence>
<dbReference type="SUPFAM" id="SSF103657">
    <property type="entry name" value="BAR/IMD domain-like"/>
    <property type="match status" value="1"/>
</dbReference>
<keyword evidence="9" id="KW-1185">Reference proteome</keyword>
<evidence type="ECO:0000259" key="7">
    <source>
        <dbReference type="PROSITE" id="PS51021"/>
    </source>
</evidence>
<dbReference type="CDD" id="cd00160">
    <property type="entry name" value="RhoGEF"/>
    <property type="match status" value="1"/>
</dbReference>
<dbReference type="InterPro" id="IPR035823">
    <property type="entry name" value="ARHGEF37_SH3_C1"/>
</dbReference>
<dbReference type="InterPro" id="IPR035636">
    <property type="entry name" value="ARHGEF37_SH3_2"/>
</dbReference>
<sequence length="720" mass="81706">MHKPAEMTRLKNCSKLSSLPLSEPAADMASSSPDERPAKETPGAECPIYEEIISLDRVEQNQRLAVEELINTEASYVHTLELCVCDIRAHLRQKQLPDIDLEGLFSNIDDVLCVSKRFLKGLEATVSQEPEQLLLISALFQEFKEEMESVYKVYCACYEQALLLVESYKKDPRLQQEIVETLNTTVPHTGASDLSFFLVMPVQRVTKYPLLLQKILENTSARDNAYSALQSAASAMLEINANINEYKRRKEVATKYSKVEHLTLRERLGRLNKHSIAKKTTRLSRLFMHEAGIVPKTEDKEFDHLEEKFQFLESGVTELKENVTSYLNNLQVFLLSKPQECELEMEGAAQQYRRLAGTLHRTIFPEFRRRLDRLVYQPLCSLSETLKGPQQLIRKRLDKLLDYEEIEEKKSETGNVTYDEEATMNTYLAINTLLVSELPTFNQVAMQWLGQILRSLVALQRDLAKQVLQEAEIELAQLPHSHVPLPTFWKMVKDTLSQSGAQLNSFCQKFETVMPSPVVQPLSPAEERRVLSLVNKHGPEKLYQVTSNISGSRDLDLTLQRGQIVALLHEMDTKGNTNRWLVDAGGHRGYVLAGKLQPYHLVQSQKPRMQMLAPDAGAERRRHSYTLPETPKPQVLITPPAFQVVAGYAFTARSPHEVSLQAGQPLTVLEPHDKKGSKEWSLVEVNGQRGYVPSSYLMMVPTQEVGGWSLPAWSLPTQQT</sequence>
<dbReference type="PROSITE" id="PS50002">
    <property type="entry name" value="SH3"/>
    <property type="match status" value="1"/>
</dbReference>
<dbReference type="InterPro" id="IPR036028">
    <property type="entry name" value="SH3-like_dom_sf"/>
</dbReference>
<proteinExistence type="predicted"/>
<dbReference type="GO" id="GO:0005085">
    <property type="term" value="F:guanyl-nucleotide exchange factor activity"/>
    <property type="evidence" value="ECO:0007669"/>
    <property type="project" value="UniProtKB-KW"/>
</dbReference>
<feature type="region of interest" description="Disordered" evidence="4">
    <location>
        <begin position="1"/>
        <end position="43"/>
    </location>
</feature>
<dbReference type="SMART" id="SM00325">
    <property type="entry name" value="RhoGEF"/>
    <property type="match status" value="1"/>
</dbReference>
<dbReference type="Pfam" id="PF00621">
    <property type="entry name" value="RhoGEF"/>
    <property type="match status" value="1"/>
</dbReference>
<feature type="domain" description="SH3" evidence="5">
    <location>
        <begin position="639"/>
        <end position="702"/>
    </location>
</feature>
<dbReference type="CDD" id="cd11799">
    <property type="entry name" value="SH3_ARHGEF37_C1"/>
    <property type="match status" value="1"/>
</dbReference>
<dbReference type="InterPro" id="IPR051492">
    <property type="entry name" value="Dynamin-Rho_GEF"/>
</dbReference>
<dbReference type="SMART" id="SM00721">
    <property type="entry name" value="BAR"/>
    <property type="match status" value="1"/>
</dbReference>
<accession>A0A8C3FK17</accession>
<reference evidence="8" key="2">
    <citation type="submission" date="2025-09" db="UniProtKB">
        <authorList>
            <consortium name="Ensembl"/>
        </authorList>
    </citation>
    <scope>IDENTIFICATION</scope>
</reference>
<dbReference type="Gene3D" id="1.20.900.10">
    <property type="entry name" value="Dbl homology (DH) domain"/>
    <property type="match status" value="1"/>
</dbReference>
<dbReference type="FunFam" id="2.30.30.40:FF:000177">
    <property type="entry name" value="Rho guanine nucleotide exchange factor (GEF) 37"/>
    <property type="match status" value="1"/>
</dbReference>
<dbReference type="AlphaFoldDB" id="A0A8C3FK17"/>
<dbReference type="PROSITE" id="PS51021">
    <property type="entry name" value="BAR"/>
    <property type="match status" value="1"/>
</dbReference>
<evidence type="ECO:0000256" key="3">
    <source>
        <dbReference type="PROSITE-ProRule" id="PRU00192"/>
    </source>
</evidence>
<dbReference type="SMART" id="SM00326">
    <property type="entry name" value="SH3"/>
    <property type="match status" value="2"/>
</dbReference>
<evidence type="ECO:0000313" key="9">
    <source>
        <dbReference type="Proteomes" id="UP000694380"/>
    </source>
</evidence>
<dbReference type="InterPro" id="IPR001452">
    <property type="entry name" value="SH3_domain"/>
</dbReference>
<dbReference type="InterPro" id="IPR000219">
    <property type="entry name" value="DH_dom"/>
</dbReference>
<dbReference type="Gene3D" id="2.30.30.40">
    <property type="entry name" value="SH3 Domains"/>
    <property type="match status" value="2"/>
</dbReference>
<dbReference type="FunFam" id="2.30.30.40:FF:000174">
    <property type="entry name" value="rho guanine nucleotide exchange factor 37"/>
    <property type="match status" value="1"/>
</dbReference>
<dbReference type="SUPFAM" id="SSF50044">
    <property type="entry name" value="SH3-domain"/>
    <property type="match status" value="2"/>
</dbReference>
<feature type="domain" description="DH" evidence="6">
    <location>
        <begin position="61"/>
        <end position="246"/>
    </location>
</feature>
<name>A0A8C3FK17_CHRPI</name>
<dbReference type="FunFam" id="1.20.900.10:FF:000029">
    <property type="entry name" value="Rho guanine nucleotide exchange factor 37"/>
    <property type="match status" value="1"/>
</dbReference>
<dbReference type="GeneTree" id="ENSGT00950000183088"/>
<evidence type="ECO:0000313" key="8">
    <source>
        <dbReference type="Ensembl" id="ENSCPBP00000010230.1"/>
    </source>
</evidence>
<reference evidence="8" key="1">
    <citation type="submission" date="2025-08" db="UniProtKB">
        <authorList>
            <consortium name="Ensembl"/>
        </authorList>
    </citation>
    <scope>IDENTIFICATION</scope>
</reference>
<organism evidence="8 9">
    <name type="scientific">Chrysemys picta bellii</name>
    <name type="common">Western painted turtle</name>
    <name type="synonym">Emys bellii</name>
    <dbReference type="NCBI Taxonomy" id="8478"/>
    <lineage>
        <taxon>Eukaryota</taxon>
        <taxon>Metazoa</taxon>
        <taxon>Chordata</taxon>
        <taxon>Craniata</taxon>
        <taxon>Vertebrata</taxon>
        <taxon>Euteleostomi</taxon>
        <taxon>Archelosauria</taxon>
        <taxon>Testudinata</taxon>
        <taxon>Testudines</taxon>
        <taxon>Cryptodira</taxon>
        <taxon>Durocryptodira</taxon>
        <taxon>Testudinoidea</taxon>
        <taxon>Emydidae</taxon>
        <taxon>Chrysemys</taxon>
    </lineage>
</organism>
<dbReference type="Gene3D" id="1.20.1270.60">
    <property type="entry name" value="Arfaptin homology (AH) domain/BAR domain"/>
    <property type="match status" value="1"/>
</dbReference>
<feature type="domain" description="BAR" evidence="7">
    <location>
        <begin position="287"/>
        <end position="484"/>
    </location>
</feature>
<dbReference type="InterPro" id="IPR004148">
    <property type="entry name" value="BAR_dom"/>
</dbReference>
<evidence type="ECO:0000256" key="2">
    <source>
        <dbReference type="ARBA" id="ARBA00022658"/>
    </source>
</evidence>
<dbReference type="CDD" id="cd11941">
    <property type="entry name" value="SH3_ARHGEF37_C2"/>
    <property type="match status" value="1"/>
</dbReference>
<dbReference type="CDD" id="cd07589">
    <property type="entry name" value="BAR_DNMBP"/>
    <property type="match status" value="1"/>
</dbReference>
<evidence type="ECO:0000256" key="1">
    <source>
        <dbReference type="ARBA" id="ARBA00022443"/>
    </source>
</evidence>
<dbReference type="Proteomes" id="UP000694380">
    <property type="component" value="Unplaced"/>
</dbReference>
<dbReference type="SUPFAM" id="SSF48065">
    <property type="entry name" value="DBL homology domain (DH-domain)"/>
    <property type="match status" value="1"/>
</dbReference>
<dbReference type="Pfam" id="PF14604">
    <property type="entry name" value="SH3_9"/>
    <property type="match status" value="1"/>
</dbReference>
<dbReference type="PANTHER" id="PTHR22834:SF9">
    <property type="entry name" value="RHO GUANINE NUCLEOTIDE EXCHANGE FACTOR 37"/>
    <property type="match status" value="1"/>
</dbReference>
<dbReference type="Pfam" id="PF07653">
    <property type="entry name" value="SH3_2"/>
    <property type="match status" value="1"/>
</dbReference>
<evidence type="ECO:0000259" key="6">
    <source>
        <dbReference type="PROSITE" id="PS50010"/>
    </source>
</evidence>
<dbReference type="Ensembl" id="ENSCPBT00000012286.1">
    <property type="protein sequence ID" value="ENSCPBP00000010230.1"/>
    <property type="gene ID" value="ENSCPBG00000007872.1"/>
</dbReference>
<evidence type="ECO:0000259" key="5">
    <source>
        <dbReference type="PROSITE" id="PS50002"/>
    </source>
</evidence>
<protein>
    <submittedName>
        <fullName evidence="8">Rho guanine nucleotide exchange factor 37</fullName>
    </submittedName>
</protein>
<keyword evidence="2" id="KW-0344">Guanine-nucleotide releasing factor</keyword>
<dbReference type="PROSITE" id="PS50010">
    <property type="entry name" value="DH_2"/>
    <property type="match status" value="1"/>
</dbReference>
<gene>
    <name evidence="8" type="primary">ARHGEF37</name>
</gene>
<dbReference type="InterPro" id="IPR035899">
    <property type="entry name" value="DBL_dom_sf"/>
</dbReference>
<keyword evidence="1 3" id="KW-0728">SH3 domain</keyword>
<dbReference type="PANTHER" id="PTHR22834">
    <property type="entry name" value="NUCLEAR FUSION PROTEIN FUS2"/>
    <property type="match status" value="1"/>
</dbReference>
<dbReference type="InterPro" id="IPR027267">
    <property type="entry name" value="AH/BAR_dom_sf"/>
</dbReference>